<dbReference type="Gene3D" id="3.40.50.1820">
    <property type="entry name" value="alpha/beta hydrolase"/>
    <property type="match status" value="1"/>
</dbReference>
<dbReference type="SUPFAM" id="SSF53474">
    <property type="entry name" value="alpha/beta-Hydrolases"/>
    <property type="match status" value="1"/>
</dbReference>
<evidence type="ECO:0000313" key="4">
    <source>
        <dbReference type="EMBL" id="CAF4228092.1"/>
    </source>
</evidence>
<evidence type="ECO:0000313" key="5">
    <source>
        <dbReference type="Proteomes" id="UP000663829"/>
    </source>
</evidence>
<organism evidence="2 5">
    <name type="scientific">Didymodactylos carnosus</name>
    <dbReference type="NCBI Taxonomy" id="1234261"/>
    <lineage>
        <taxon>Eukaryota</taxon>
        <taxon>Metazoa</taxon>
        <taxon>Spiralia</taxon>
        <taxon>Gnathifera</taxon>
        <taxon>Rotifera</taxon>
        <taxon>Eurotatoria</taxon>
        <taxon>Bdelloidea</taxon>
        <taxon>Philodinida</taxon>
        <taxon>Philodinidae</taxon>
        <taxon>Didymodactylos</taxon>
    </lineage>
</organism>
<keyword evidence="5" id="KW-1185">Reference proteome</keyword>
<sequence>MSSQRQAQLRVKLPENLKQNQLELSCNYPIGAVIMVAGAGGGMTGPGAVVISAGSMRDVVRGIATVASQTAGTDSVSHLGQQGKACLFIHGKGDQCLSYRCSEQLYRAAGHPKELVLFDNDNHGVTQHKYEAKNKIKEFVLGL</sequence>
<reference evidence="2" key="1">
    <citation type="submission" date="2021-02" db="EMBL/GenBank/DDBJ databases">
        <authorList>
            <person name="Nowell W R."/>
        </authorList>
    </citation>
    <scope>NUCLEOTIDE SEQUENCE</scope>
</reference>
<accession>A0A815HTV8</accession>
<dbReference type="AlphaFoldDB" id="A0A815HTV8"/>
<comment type="caution">
    <text evidence="2">The sequence shown here is derived from an EMBL/GenBank/DDBJ whole genome shotgun (WGS) entry which is preliminary data.</text>
</comment>
<dbReference type="EMBL" id="CAJNOQ010015098">
    <property type="protein sequence ID" value="CAF1355019.1"/>
    <property type="molecule type" value="Genomic_DNA"/>
</dbReference>
<dbReference type="EMBL" id="CAJOBA010007319">
    <property type="protein sequence ID" value="CAF3798963.1"/>
    <property type="molecule type" value="Genomic_DNA"/>
</dbReference>
<dbReference type="Proteomes" id="UP000663829">
    <property type="component" value="Unassembled WGS sequence"/>
</dbReference>
<proteinExistence type="predicted"/>
<evidence type="ECO:0008006" key="6">
    <source>
        <dbReference type="Google" id="ProtNLM"/>
    </source>
</evidence>
<dbReference type="OrthoDB" id="2498029at2759"/>
<feature type="non-terminal residue" evidence="2">
    <location>
        <position position="143"/>
    </location>
</feature>
<protein>
    <recommendedName>
        <fullName evidence="6">Serine aminopeptidase S33 domain-containing protein</fullName>
    </recommendedName>
</protein>
<gene>
    <name evidence="2" type="ORF">GPM918_LOCUS31102</name>
    <name evidence="1" type="ORF">OVA965_LOCUS15974</name>
    <name evidence="4" type="ORF">SRO942_LOCUS31736</name>
    <name evidence="3" type="ORF">TMI583_LOCUS15983</name>
</gene>
<dbReference type="Proteomes" id="UP000681722">
    <property type="component" value="Unassembled WGS sequence"/>
</dbReference>
<evidence type="ECO:0000313" key="3">
    <source>
        <dbReference type="EMBL" id="CAF3798963.1"/>
    </source>
</evidence>
<dbReference type="EMBL" id="CAJOBC010066518">
    <property type="protein sequence ID" value="CAF4228092.1"/>
    <property type="molecule type" value="Genomic_DNA"/>
</dbReference>
<dbReference type="EMBL" id="CAJNOK010007308">
    <property type="protein sequence ID" value="CAF1030743.1"/>
    <property type="molecule type" value="Genomic_DNA"/>
</dbReference>
<evidence type="ECO:0000313" key="1">
    <source>
        <dbReference type="EMBL" id="CAF1030743.1"/>
    </source>
</evidence>
<evidence type="ECO:0000313" key="2">
    <source>
        <dbReference type="EMBL" id="CAF1355019.1"/>
    </source>
</evidence>
<dbReference type="InterPro" id="IPR029058">
    <property type="entry name" value="AB_hydrolase_fold"/>
</dbReference>
<dbReference type="Proteomes" id="UP000677228">
    <property type="component" value="Unassembled WGS sequence"/>
</dbReference>
<dbReference type="Proteomes" id="UP000682733">
    <property type="component" value="Unassembled WGS sequence"/>
</dbReference>
<name>A0A815HTV8_9BILA</name>